<dbReference type="OrthoDB" id="10556369at2759"/>
<dbReference type="GeneID" id="109785174"/>
<evidence type="ECO:0000313" key="2">
    <source>
        <dbReference type="EnsemblPlants" id="AET5Gv20175800.21"/>
    </source>
</evidence>
<reference evidence="2" key="4">
    <citation type="submission" date="2019-03" db="UniProtKB">
        <authorList>
            <consortium name="EnsemblPlants"/>
        </authorList>
    </citation>
    <scope>IDENTIFICATION</scope>
</reference>
<dbReference type="KEGG" id="ats:109785174"/>
<feature type="region of interest" description="Disordered" evidence="1">
    <location>
        <begin position="318"/>
        <end position="344"/>
    </location>
</feature>
<feature type="region of interest" description="Disordered" evidence="1">
    <location>
        <begin position="1"/>
        <end position="48"/>
    </location>
</feature>
<dbReference type="Gramene" id="AET5Gv20175800.25">
    <property type="protein sequence ID" value="AET5Gv20175800.25"/>
    <property type="gene ID" value="AET5Gv20175800"/>
</dbReference>
<proteinExistence type="predicted"/>
<dbReference type="Gramene" id="AET5Gv20175800.26">
    <property type="protein sequence ID" value="AET5Gv20175800.26"/>
    <property type="gene ID" value="AET5Gv20175800"/>
</dbReference>
<dbReference type="RefSeq" id="XP_045084303.1">
    <property type="nucleotide sequence ID" value="XM_045228368.2"/>
</dbReference>
<name>A0A453JS74_AEGTS</name>
<dbReference type="RefSeq" id="XP_073355963.1">
    <property type="nucleotide sequence ID" value="XM_073499862.1"/>
</dbReference>
<protein>
    <submittedName>
        <fullName evidence="2">Uncharacterized protein</fullName>
    </submittedName>
</protein>
<reference evidence="3" key="2">
    <citation type="journal article" date="2017" name="Nat. Plants">
        <title>The Aegilops tauschii genome reveals multiple impacts of transposons.</title>
        <authorList>
            <person name="Zhao G."/>
            <person name="Zou C."/>
            <person name="Li K."/>
            <person name="Wang K."/>
            <person name="Li T."/>
            <person name="Gao L."/>
            <person name="Zhang X."/>
            <person name="Wang H."/>
            <person name="Yang Z."/>
            <person name="Liu X."/>
            <person name="Jiang W."/>
            <person name="Mao L."/>
            <person name="Kong X."/>
            <person name="Jiao Y."/>
            <person name="Jia J."/>
        </authorList>
    </citation>
    <scope>NUCLEOTIDE SEQUENCE [LARGE SCALE GENOMIC DNA]</scope>
    <source>
        <strain evidence="3">cv. AL8/78</strain>
    </source>
</reference>
<feature type="region of interest" description="Disordered" evidence="1">
    <location>
        <begin position="216"/>
        <end position="238"/>
    </location>
</feature>
<dbReference type="RefSeq" id="XP_073355961.1">
    <property type="nucleotide sequence ID" value="XM_073499860.1"/>
</dbReference>
<dbReference type="RefSeq" id="XP_073355965.1">
    <property type="nucleotide sequence ID" value="XM_073499864.1"/>
</dbReference>
<reference evidence="2" key="3">
    <citation type="journal article" date="2017" name="Nature">
        <title>Genome sequence of the progenitor of the wheat D genome Aegilops tauschii.</title>
        <authorList>
            <person name="Luo M.C."/>
            <person name="Gu Y.Q."/>
            <person name="Puiu D."/>
            <person name="Wang H."/>
            <person name="Twardziok S.O."/>
            <person name="Deal K.R."/>
            <person name="Huo N."/>
            <person name="Zhu T."/>
            <person name="Wang L."/>
            <person name="Wang Y."/>
            <person name="McGuire P.E."/>
            <person name="Liu S."/>
            <person name="Long H."/>
            <person name="Ramasamy R.K."/>
            <person name="Rodriguez J.C."/>
            <person name="Van S.L."/>
            <person name="Yuan L."/>
            <person name="Wang Z."/>
            <person name="Xia Z."/>
            <person name="Xiao L."/>
            <person name="Anderson O.D."/>
            <person name="Ouyang S."/>
            <person name="Liang Y."/>
            <person name="Zimin A.V."/>
            <person name="Pertea G."/>
            <person name="Qi P."/>
            <person name="Bennetzen J.L."/>
            <person name="Dai X."/>
            <person name="Dawson M.W."/>
            <person name="Muller H.G."/>
            <person name="Kugler K."/>
            <person name="Rivarola-Duarte L."/>
            <person name="Spannagl M."/>
            <person name="Mayer K.F.X."/>
            <person name="Lu F.H."/>
            <person name="Bevan M.W."/>
            <person name="Leroy P."/>
            <person name="Li P."/>
            <person name="You F.M."/>
            <person name="Sun Q."/>
            <person name="Liu Z."/>
            <person name="Lyons E."/>
            <person name="Wicker T."/>
            <person name="Salzberg S.L."/>
            <person name="Devos K.M."/>
            <person name="Dvorak J."/>
        </authorList>
    </citation>
    <scope>NUCLEOTIDE SEQUENCE [LARGE SCALE GENOMIC DNA]</scope>
    <source>
        <strain evidence="2">cv. AL8/78</strain>
    </source>
</reference>
<dbReference type="EnsemblPlants" id="AET5Gv20175800.26">
    <property type="protein sequence ID" value="AET5Gv20175800.26"/>
    <property type="gene ID" value="AET5Gv20175800"/>
</dbReference>
<dbReference type="EnsemblPlants" id="AET5Gv20175800.11">
    <property type="protein sequence ID" value="AET5Gv20175800.11"/>
    <property type="gene ID" value="AET5Gv20175800"/>
</dbReference>
<sequence>MSLMRNHRPSALESAERSPFKDLTNTPTNETANQASEKPKSGTNWYARMSDEKRAEYNQKRHMAQADKKAASAIGIDHEEVSEPHAPSLLDVLRTPLSNISNSNVQAGEKAKSGKNWYARLSDEKRAEYNQKRRMARADNKAASVLTIGHEEFSRTHASSSLDVLRTPLSNITAATSADTDHQFGDAALGRRKRSSDEEIAEHCKKLRIARLEKRAATTSVQVTPGTAHSGSSMQTDGQIDWLHTNPTYERQQMNVHEVVDMSVSEGRHRQESFLPGSNSLRSVQVTEVSSAKKRHRMREQYHGMTPEEKEVVLQRKHAYKMGKRHPWSEQSNLAEPACGSAAP</sequence>
<dbReference type="EnsemblPlants" id="AET5Gv20175800.21">
    <property type="protein sequence ID" value="AET5Gv20175800.21"/>
    <property type="gene ID" value="AET5Gv20175800"/>
</dbReference>
<reference evidence="2" key="5">
    <citation type="journal article" date="2021" name="G3 (Bethesda)">
        <title>Aegilops tauschii genome assembly Aet v5.0 features greater sequence contiguity and improved annotation.</title>
        <authorList>
            <person name="Wang L."/>
            <person name="Zhu T."/>
            <person name="Rodriguez J.C."/>
            <person name="Deal K.R."/>
            <person name="Dubcovsky J."/>
            <person name="McGuire P.E."/>
            <person name="Lux T."/>
            <person name="Spannagl M."/>
            <person name="Mayer K.F.X."/>
            <person name="Baldrich P."/>
            <person name="Meyers B.C."/>
            <person name="Huo N."/>
            <person name="Gu Y.Q."/>
            <person name="Zhou H."/>
            <person name="Devos K.M."/>
            <person name="Bennetzen J.L."/>
            <person name="Unver T."/>
            <person name="Budak H."/>
            <person name="Gulick P.J."/>
            <person name="Galiba G."/>
            <person name="Kalapos B."/>
            <person name="Nelson D.R."/>
            <person name="Li P."/>
            <person name="You F.M."/>
            <person name="Luo M.C."/>
            <person name="Dvorak J."/>
        </authorList>
    </citation>
    <scope>NUCLEOTIDE SEQUENCE [LARGE SCALE GENOMIC DNA]</scope>
    <source>
        <strain evidence="2">cv. AL8/78</strain>
    </source>
</reference>
<dbReference type="AlphaFoldDB" id="A0A453JS74"/>
<dbReference type="Gramene" id="AET5Gv20175800.2">
    <property type="protein sequence ID" value="AET5Gv20175800.2"/>
    <property type="gene ID" value="AET5Gv20175800"/>
</dbReference>
<dbReference type="STRING" id="200361.A0A453JS74"/>
<evidence type="ECO:0000256" key="1">
    <source>
        <dbReference type="SAM" id="MobiDB-lite"/>
    </source>
</evidence>
<feature type="compositionally biased region" description="Polar residues" evidence="1">
    <location>
        <begin position="23"/>
        <end position="44"/>
    </location>
</feature>
<dbReference type="Gramene" id="AET5Gv20175800.21">
    <property type="protein sequence ID" value="AET5Gv20175800.21"/>
    <property type="gene ID" value="AET5Gv20175800"/>
</dbReference>
<organism evidence="2 3">
    <name type="scientific">Aegilops tauschii subsp. strangulata</name>
    <name type="common">Goatgrass</name>
    <dbReference type="NCBI Taxonomy" id="200361"/>
    <lineage>
        <taxon>Eukaryota</taxon>
        <taxon>Viridiplantae</taxon>
        <taxon>Streptophyta</taxon>
        <taxon>Embryophyta</taxon>
        <taxon>Tracheophyta</taxon>
        <taxon>Spermatophyta</taxon>
        <taxon>Magnoliopsida</taxon>
        <taxon>Liliopsida</taxon>
        <taxon>Poales</taxon>
        <taxon>Poaceae</taxon>
        <taxon>BOP clade</taxon>
        <taxon>Pooideae</taxon>
        <taxon>Triticodae</taxon>
        <taxon>Triticeae</taxon>
        <taxon>Triticinae</taxon>
        <taxon>Aegilops</taxon>
    </lineage>
</organism>
<dbReference type="EnsemblPlants" id="AET5Gv20175800.2">
    <property type="protein sequence ID" value="AET5Gv20175800.2"/>
    <property type="gene ID" value="AET5Gv20175800"/>
</dbReference>
<dbReference type="RefSeq" id="XP_073355962.1">
    <property type="nucleotide sequence ID" value="XM_073499861.1"/>
</dbReference>
<dbReference type="EnsemblPlants" id="AET5Gv20175800.25">
    <property type="protein sequence ID" value="AET5Gv20175800.25"/>
    <property type="gene ID" value="AET5Gv20175800"/>
</dbReference>
<keyword evidence="3" id="KW-1185">Reference proteome</keyword>
<dbReference type="RefSeq" id="XP_073355964.1">
    <property type="nucleotide sequence ID" value="XM_073499863.1"/>
</dbReference>
<dbReference type="Gramene" id="AET5Gv20175800.11">
    <property type="protein sequence ID" value="AET5Gv20175800.11"/>
    <property type="gene ID" value="AET5Gv20175800"/>
</dbReference>
<dbReference type="OMA" id="MARAHKK"/>
<accession>A0A453JS74</accession>
<reference evidence="3" key="1">
    <citation type="journal article" date="2014" name="Science">
        <title>Ancient hybridizations among the ancestral genomes of bread wheat.</title>
        <authorList>
            <consortium name="International Wheat Genome Sequencing Consortium,"/>
            <person name="Marcussen T."/>
            <person name="Sandve S.R."/>
            <person name="Heier L."/>
            <person name="Spannagl M."/>
            <person name="Pfeifer M."/>
            <person name="Jakobsen K.S."/>
            <person name="Wulff B.B."/>
            <person name="Steuernagel B."/>
            <person name="Mayer K.F."/>
            <person name="Olsen O.A."/>
        </authorList>
    </citation>
    <scope>NUCLEOTIDE SEQUENCE [LARGE SCALE GENOMIC DNA]</scope>
    <source>
        <strain evidence="3">cv. AL8/78</strain>
    </source>
</reference>
<evidence type="ECO:0000313" key="3">
    <source>
        <dbReference type="Proteomes" id="UP000015105"/>
    </source>
</evidence>
<feature type="compositionally biased region" description="Polar residues" evidence="1">
    <location>
        <begin position="217"/>
        <end position="238"/>
    </location>
</feature>
<dbReference type="Proteomes" id="UP000015105">
    <property type="component" value="Chromosome 5D"/>
</dbReference>